<evidence type="ECO:0000313" key="3">
    <source>
        <dbReference type="Proteomes" id="UP000670475"/>
    </source>
</evidence>
<dbReference type="Proteomes" id="UP000670475">
    <property type="component" value="Unassembled WGS sequence"/>
</dbReference>
<sequence length="65" mass="7380">MLWLLVPFVLFLVALPWVNRVHPVVVGLPFLTFWMLASTLVTPFAVWAAYRGDRRLAAKGRGEGR</sequence>
<name>A0A940MHI6_9ACTN</name>
<comment type="caution">
    <text evidence="2">The sequence shown here is derived from an EMBL/GenBank/DDBJ whole genome shotgun (WGS) entry which is preliminary data.</text>
</comment>
<organism evidence="2 3">
    <name type="scientific">Streptomyces montanisoli</name>
    <dbReference type="NCBI Taxonomy" id="2798581"/>
    <lineage>
        <taxon>Bacteria</taxon>
        <taxon>Bacillati</taxon>
        <taxon>Actinomycetota</taxon>
        <taxon>Actinomycetes</taxon>
        <taxon>Kitasatosporales</taxon>
        <taxon>Streptomycetaceae</taxon>
        <taxon>Streptomyces</taxon>
    </lineage>
</organism>
<keyword evidence="1" id="KW-0472">Membrane</keyword>
<dbReference type="EMBL" id="JAGIQL010000178">
    <property type="protein sequence ID" value="MBP0461329.1"/>
    <property type="molecule type" value="Genomic_DNA"/>
</dbReference>
<evidence type="ECO:0000313" key="2">
    <source>
        <dbReference type="EMBL" id="MBP0461329.1"/>
    </source>
</evidence>
<keyword evidence="1" id="KW-1133">Transmembrane helix</keyword>
<dbReference type="Pfam" id="PF11755">
    <property type="entry name" value="DUF3311"/>
    <property type="match status" value="1"/>
</dbReference>
<protein>
    <submittedName>
        <fullName evidence="2">DUF3311 domain-containing protein</fullName>
    </submittedName>
</protein>
<dbReference type="InterPro" id="IPR021741">
    <property type="entry name" value="DUF3311"/>
</dbReference>
<dbReference type="AlphaFoldDB" id="A0A940MHI6"/>
<keyword evidence="3" id="KW-1185">Reference proteome</keyword>
<evidence type="ECO:0000256" key="1">
    <source>
        <dbReference type="SAM" id="Phobius"/>
    </source>
</evidence>
<accession>A0A940MHI6</accession>
<gene>
    <name evidence="2" type="ORF">JFN87_28275</name>
</gene>
<keyword evidence="1" id="KW-0812">Transmembrane</keyword>
<reference evidence="2" key="1">
    <citation type="submission" date="2021-03" db="EMBL/GenBank/DDBJ databases">
        <title>Whole genome sequence of Streptomyces bomunensis MMS17-BM035.</title>
        <authorList>
            <person name="Lee J.H."/>
        </authorList>
    </citation>
    <scope>NUCLEOTIDE SEQUENCE</scope>
    <source>
        <strain evidence="2">MMS17-BM035</strain>
    </source>
</reference>
<proteinExistence type="predicted"/>
<feature type="transmembrane region" description="Helical" evidence="1">
    <location>
        <begin position="30"/>
        <end position="50"/>
    </location>
</feature>